<organism evidence="1 2">
    <name type="scientific">Mycetocola zhujimingii</name>
    <dbReference type="NCBI Taxonomy" id="2079792"/>
    <lineage>
        <taxon>Bacteria</taxon>
        <taxon>Bacillati</taxon>
        <taxon>Actinomycetota</taxon>
        <taxon>Actinomycetes</taxon>
        <taxon>Micrococcales</taxon>
        <taxon>Microbacteriaceae</taxon>
        <taxon>Mycetocola</taxon>
    </lineage>
</organism>
<dbReference type="Proteomes" id="UP000244962">
    <property type="component" value="Unassembled WGS sequence"/>
</dbReference>
<evidence type="ECO:0000313" key="1">
    <source>
        <dbReference type="EMBL" id="PWC06025.1"/>
    </source>
</evidence>
<protein>
    <submittedName>
        <fullName evidence="1">Uncharacterized protein</fullName>
    </submittedName>
</protein>
<dbReference type="EMBL" id="QEFB01000017">
    <property type="protein sequence ID" value="PWC06025.1"/>
    <property type="molecule type" value="Genomic_DNA"/>
</dbReference>
<keyword evidence="2" id="KW-1185">Reference proteome</keyword>
<dbReference type="RefSeq" id="WP_108392810.1">
    <property type="nucleotide sequence ID" value="NZ_CP026949.1"/>
</dbReference>
<dbReference type="KEGG" id="myl:C3E77_15055"/>
<evidence type="ECO:0000313" key="2">
    <source>
        <dbReference type="Proteomes" id="UP000244962"/>
    </source>
</evidence>
<dbReference type="AlphaFoldDB" id="A0A2U1TAV4"/>
<proteinExistence type="predicted"/>
<dbReference type="OrthoDB" id="5114823at2"/>
<gene>
    <name evidence="1" type="ORF">DF223_13395</name>
</gene>
<sequence>MTMARMDLDELRRYARYELDVLIEHRCRAGEDPYDFIHDLPTVDELVVFELRADALDARGMTAQYAMAKHAARSDLADAGMHRKNIAQLEYDLLRSIALEHPDLTRTVWTLLDSVGE</sequence>
<comment type="caution">
    <text evidence="1">The sequence shown here is derived from an EMBL/GenBank/DDBJ whole genome shotgun (WGS) entry which is preliminary data.</text>
</comment>
<name>A0A2U1TAV4_9MICO</name>
<reference evidence="2" key="1">
    <citation type="submission" date="2018-04" db="EMBL/GenBank/DDBJ databases">
        <authorList>
            <person name="Liu S."/>
            <person name="Wang Z."/>
            <person name="Li J."/>
        </authorList>
    </citation>
    <scope>NUCLEOTIDE SEQUENCE [LARGE SCALE GENOMIC DNA]</scope>
    <source>
        <strain evidence="2">622</strain>
    </source>
</reference>
<accession>A0A2U1TAV4</accession>